<feature type="compositionally biased region" description="Polar residues" evidence="1">
    <location>
        <begin position="44"/>
        <end position="54"/>
    </location>
</feature>
<feature type="region of interest" description="Disordered" evidence="1">
    <location>
        <begin position="372"/>
        <end position="395"/>
    </location>
</feature>
<protein>
    <submittedName>
        <fullName evidence="2">Uncharacterized protein</fullName>
    </submittedName>
</protein>
<reference evidence="2" key="1">
    <citation type="submission" date="2022-07" db="EMBL/GenBank/DDBJ databases">
        <title>Genome Sequence of Physisporinus lineatus.</title>
        <authorList>
            <person name="Buettner E."/>
        </authorList>
    </citation>
    <scope>NUCLEOTIDE SEQUENCE</scope>
    <source>
        <strain evidence="2">VT162</strain>
    </source>
</reference>
<feature type="compositionally biased region" description="Basic and acidic residues" evidence="1">
    <location>
        <begin position="75"/>
        <end position="86"/>
    </location>
</feature>
<comment type="caution">
    <text evidence="2">The sequence shown here is derived from an EMBL/GenBank/DDBJ whole genome shotgun (WGS) entry which is preliminary data.</text>
</comment>
<proteinExistence type="predicted"/>
<feature type="region of interest" description="Disordered" evidence="1">
    <location>
        <begin position="434"/>
        <end position="457"/>
    </location>
</feature>
<evidence type="ECO:0000256" key="1">
    <source>
        <dbReference type="SAM" id="MobiDB-lite"/>
    </source>
</evidence>
<dbReference type="EMBL" id="JANAWD010000123">
    <property type="protein sequence ID" value="KAJ3486362.1"/>
    <property type="molecule type" value="Genomic_DNA"/>
</dbReference>
<feature type="compositionally biased region" description="Basic and acidic residues" evidence="1">
    <location>
        <begin position="435"/>
        <end position="445"/>
    </location>
</feature>
<sequence>MPEKSGFRPRPKAFTGARKPFNVAEAQADADSGWSRRKPEDESSQTSPTKSRSAYENVKDKVRDFFKRGPAPSSDSEREARNRQVADELFPPEEPVAIRGRRERVIEFDINSPFELMVLDTQPIYYDAVMDDNASVFSWSSAETLVNDVRMHDDDDTSDLDYILHYNSPKAQEDCGQDSLCGLFVSQLIIKSEETSGDASLMDMGEDSDELVDVTMRSLPGDNETFLSDGDISMEILVSTPAPGSLSGSSNISEQTSVSTILEANVDFCSPGWATPHGVIRTAKPSSRSSLAAPYSRRNSVAYPRKLRNPLAGLKDFINGGPSRGSKGRLVTKFSTLTITPVTIVVPLQSAPPLPQSEPGSIPPAAPTVTDACNNSDDPDDEPMLSSLPDEAPLPVDNTNTAVDSFLSSIDLGDNSCDLPDFEDVETYYASAAGRSEKTKEDKKHVSYTPYTRPPTSARIKDATVPRRAKNVRFGEDSIGSEAQRLEELANQIASLNVAEEEDTNEEPSLESNIPVSDREALLFIIDALEDVQQFN</sequence>
<feature type="region of interest" description="Disordered" evidence="1">
    <location>
        <begin position="1"/>
        <end position="92"/>
    </location>
</feature>
<keyword evidence="3" id="KW-1185">Reference proteome</keyword>
<accession>A0AAD5YFU6</accession>
<organism evidence="2 3">
    <name type="scientific">Meripilus lineatus</name>
    <dbReference type="NCBI Taxonomy" id="2056292"/>
    <lineage>
        <taxon>Eukaryota</taxon>
        <taxon>Fungi</taxon>
        <taxon>Dikarya</taxon>
        <taxon>Basidiomycota</taxon>
        <taxon>Agaricomycotina</taxon>
        <taxon>Agaricomycetes</taxon>
        <taxon>Polyporales</taxon>
        <taxon>Meripilaceae</taxon>
        <taxon>Meripilus</taxon>
    </lineage>
</organism>
<evidence type="ECO:0000313" key="3">
    <source>
        <dbReference type="Proteomes" id="UP001212997"/>
    </source>
</evidence>
<evidence type="ECO:0000313" key="2">
    <source>
        <dbReference type="EMBL" id="KAJ3486362.1"/>
    </source>
</evidence>
<gene>
    <name evidence="2" type="ORF">NLI96_g4284</name>
</gene>
<dbReference type="Proteomes" id="UP001212997">
    <property type="component" value="Unassembled WGS sequence"/>
</dbReference>
<feature type="compositionally biased region" description="Basic and acidic residues" evidence="1">
    <location>
        <begin position="57"/>
        <end position="67"/>
    </location>
</feature>
<name>A0AAD5YFU6_9APHY</name>
<dbReference type="AlphaFoldDB" id="A0AAD5YFU6"/>